<dbReference type="AlphaFoldDB" id="A0A5J9UPB0"/>
<dbReference type="Gramene" id="TVU25679">
    <property type="protein sequence ID" value="TVU25679"/>
    <property type="gene ID" value="EJB05_28184"/>
</dbReference>
<proteinExistence type="predicted"/>
<comment type="caution">
    <text evidence="1">The sequence shown here is derived from an EMBL/GenBank/DDBJ whole genome shotgun (WGS) entry which is preliminary data.</text>
</comment>
<name>A0A5J9UPB0_9POAL</name>
<evidence type="ECO:0000313" key="1">
    <source>
        <dbReference type="EMBL" id="TVU25679.1"/>
    </source>
</evidence>
<feature type="non-terminal residue" evidence="1">
    <location>
        <position position="1"/>
    </location>
</feature>
<reference evidence="1 2" key="1">
    <citation type="journal article" date="2019" name="Sci. Rep.">
        <title>A high-quality genome of Eragrostis curvula grass provides insights into Poaceae evolution and supports new strategies to enhance forage quality.</title>
        <authorList>
            <person name="Carballo J."/>
            <person name="Santos B.A.C.M."/>
            <person name="Zappacosta D."/>
            <person name="Garbus I."/>
            <person name="Selva J.P."/>
            <person name="Gallo C.A."/>
            <person name="Diaz A."/>
            <person name="Albertini E."/>
            <person name="Caccamo M."/>
            <person name="Echenique V."/>
        </authorList>
    </citation>
    <scope>NUCLEOTIDE SEQUENCE [LARGE SCALE GENOMIC DNA]</scope>
    <source>
        <strain evidence="2">cv. Victoria</strain>
        <tissue evidence="1">Leaf</tissue>
    </source>
</reference>
<organism evidence="1 2">
    <name type="scientific">Eragrostis curvula</name>
    <name type="common">weeping love grass</name>
    <dbReference type="NCBI Taxonomy" id="38414"/>
    <lineage>
        <taxon>Eukaryota</taxon>
        <taxon>Viridiplantae</taxon>
        <taxon>Streptophyta</taxon>
        <taxon>Embryophyta</taxon>
        <taxon>Tracheophyta</taxon>
        <taxon>Spermatophyta</taxon>
        <taxon>Magnoliopsida</taxon>
        <taxon>Liliopsida</taxon>
        <taxon>Poales</taxon>
        <taxon>Poaceae</taxon>
        <taxon>PACMAD clade</taxon>
        <taxon>Chloridoideae</taxon>
        <taxon>Eragrostideae</taxon>
        <taxon>Eragrostidinae</taxon>
        <taxon>Eragrostis</taxon>
    </lineage>
</organism>
<gene>
    <name evidence="1" type="ORF">EJB05_28184</name>
</gene>
<dbReference type="OrthoDB" id="752017at2759"/>
<protein>
    <submittedName>
        <fullName evidence="1">Uncharacterized protein</fullName>
    </submittedName>
</protein>
<dbReference type="Proteomes" id="UP000324897">
    <property type="component" value="Chromosome 2"/>
</dbReference>
<dbReference type="EMBL" id="RWGY01000013">
    <property type="protein sequence ID" value="TVU25679.1"/>
    <property type="molecule type" value="Genomic_DNA"/>
</dbReference>
<sequence length="245" mass="28183">MPISTINNTGCHQSDHPLCWWLCFFDGFAKLLKNVPHHKPPRLVFWVAFLLNNVCFSTSTFPNKFTNARACALMTMGQVLGITDRDPSMKINYTHFDPNHPWDMLLENKRFRLSFMSFAERPYHISLYMLSASSIFCSYLLSFVCNHQLQDSIEIYSYMHHAGAEMEINIPHRTKQEILDTEQQCGSSDISADQNDQISRPAGREVWEEKQRCVGDHIVLVRWNIGAELKGGSTCRAFNQQPHPA</sequence>
<accession>A0A5J9UPB0</accession>
<keyword evidence="2" id="KW-1185">Reference proteome</keyword>
<feature type="non-terminal residue" evidence="1">
    <location>
        <position position="245"/>
    </location>
</feature>
<evidence type="ECO:0000313" key="2">
    <source>
        <dbReference type="Proteomes" id="UP000324897"/>
    </source>
</evidence>